<accession>A0A6P6AW52</accession>
<gene>
    <name evidence="4" type="primary">LOC111312734</name>
</gene>
<dbReference type="GO" id="GO:0031982">
    <property type="term" value="C:vesicle"/>
    <property type="evidence" value="ECO:0007669"/>
    <property type="project" value="TreeGrafter"/>
</dbReference>
<reference evidence="4" key="1">
    <citation type="submission" date="2025-08" db="UniProtKB">
        <authorList>
            <consortium name="RefSeq"/>
        </authorList>
    </citation>
    <scope>IDENTIFICATION</scope>
    <source>
        <tissue evidence="4">Fruit stalk</tissue>
    </source>
</reference>
<evidence type="ECO:0000313" key="3">
    <source>
        <dbReference type="Proteomes" id="UP000515121"/>
    </source>
</evidence>
<feature type="compositionally biased region" description="Basic and acidic residues" evidence="2">
    <location>
        <begin position="964"/>
        <end position="1011"/>
    </location>
</feature>
<feature type="compositionally biased region" description="Basic and acidic residues" evidence="2">
    <location>
        <begin position="1171"/>
        <end position="1181"/>
    </location>
</feature>
<dbReference type="PANTHER" id="PTHR23172">
    <property type="entry name" value="AUXILIN/CYCLIN G-ASSOCIATED KINASE-RELATED"/>
    <property type="match status" value="1"/>
</dbReference>
<feature type="compositionally biased region" description="Polar residues" evidence="2">
    <location>
        <begin position="215"/>
        <end position="228"/>
    </location>
</feature>
<evidence type="ECO:0000313" key="4">
    <source>
        <dbReference type="RefSeq" id="XP_022769010.1"/>
    </source>
</evidence>
<dbReference type="KEGG" id="dzi:111312734"/>
<dbReference type="GO" id="GO:0072583">
    <property type="term" value="P:clathrin-dependent endocytosis"/>
    <property type="evidence" value="ECO:0007669"/>
    <property type="project" value="TreeGrafter"/>
</dbReference>
<dbReference type="InterPro" id="IPR036869">
    <property type="entry name" value="J_dom_sf"/>
</dbReference>
<feature type="region of interest" description="Disordered" evidence="2">
    <location>
        <begin position="214"/>
        <end position="239"/>
    </location>
</feature>
<feature type="region of interest" description="Disordered" evidence="2">
    <location>
        <begin position="1095"/>
        <end position="1181"/>
    </location>
</feature>
<feature type="region of interest" description="Disordered" evidence="2">
    <location>
        <begin position="948"/>
        <end position="1011"/>
    </location>
</feature>
<name>A0A6P6AW52_DURZI</name>
<dbReference type="GeneID" id="111312734"/>
<feature type="compositionally biased region" description="Polar residues" evidence="2">
    <location>
        <begin position="126"/>
        <end position="136"/>
    </location>
</feature>
<dbReference type="Gene3D" id="1.10.287.110">
    <property type="entry name" value="DnaJ domain"/>
    <property type="match status" value="2"/>
</dbReference>
<protein>
    <submittedName>
        <fullName evidence="4">Auxilin-like protein 1 isoform X1</fullName>
    </submittedName>
</protein>
<evidence type="ECO:0000256" key="1">
    <source>
        <dbReference type="SAM" id="Coils"/>
    </source>
</evidence>
<dbReference type="PANTHER" id="PTHR23172:SF84">
    <property type="entry name" value="AUXILIN-LIKE PROTEIN 1"/>
    <property type="match status" value="1"/>
</dbReference>
<dbReference type="GO" id="GO:0072318">
    <property type="term" value="P:clathrin coat disassembly"/>
    <property type="evidence" value="ECO:0007669"/>
    <property type="project" value="TreeGrafter"/>
</dbReference>
<proteinExistence type="predicted"/>
<dbReference type="GO" id="GO:0005737">
    <property type="term" value="C:cytoplasm"/>
    <property type="evidence" value="ECO:0007669"/>
    <property type="project" value="TreeGrafter"/>
</dbReference>
<keyword evidence="1" id="KW-0175">Coiled coil</keyword>
<feature type="region of interest" description="Disordered" evidence="2">
    <location>
        <begin position="105"/>
        <end position="139"/>
    </location>
</feature>
<keyword evidence="3" id="KW-1185">Reference proteome</keyword>
<feature type="compositionally biased region" description="Polar residues" evidence="2">
    <location>
        <begin position="1134"/>
        <end position="1153"/>
    </location>
</feature>
<feature type="compositionally biased region" description="Basic and acidic residues" evidence="2">
    <location>
        <begin position="948"/>
        <end position="957"/>
    </location>
</feature>
<dbReference type="OrthoDB" id="1717591at2759"/>
<dbReference type="SUPFAM" id="SSF46565">
    <property type="entry name" value="Chaperone J-domain"/>
    <property type="match status" value="2"/>
</dbReference>
<dbReference type="Proteomes" id="UP000515121">
    <property type="component" value="Unplaced"/>
</dbReference>
<feature type="coiled-coil region" evidence="1">
    <location>
        <begin position="1065"/>
        <end position="1094"/>
    </location>
</feature>
<dbReference type="RefSeq" id="XP_022769010.1">
    <property type="nucleotide sequence ID" value="XM_022913275.1"/>
</dbReference>
<dbReference type="GO" id="GO:0030276">
    <property type="term" value="F:clathrin binding"/>
    <property type="evidence" value="ECO:0007669"/>
    <property type="project" value="TreeGrafter"/>
</dbReference>
<sequence>MEYKRASAATAFSKKVSNGHSFNGKNMYDGIFGGGQRKVGSRVEDYVEIFSGGSGSSIPVLDVPELNERKFSVDVSSSKLDYSNIFGGFGDLDFAVSHEEFIAKPTRDKKTPEGSFSYPSSIPMGSLSNDQTSHESGNGVKQFKMSYNKSSPGIKDGSNGTTHVAQLHAVPGYTCLIDESITPSRDKPVPSVVNEPYETSNFGGGIMEGMHCKKQASNVPPSDVNKQNPKGVDELHSESRSNGFDFNDVLFGSYDVGRRTPPPKMTRASSMMNNMGGNKHVSSKFGVSKSHSLDGNEGVWSPRYFDDEVDANSVAATSAAAVKKAIEEAQARLKVAKEMMERRKGHIGRVKPTSNGNSKAEERKKGIDAFKQDNAREICEKIDATMQTSVRVRKQNVMKVGQVAAESEDREKSFIAREAAGAICANNFISSQADFRQEEVEKREAAKQGEKEKDVMQALNEYEGEEKKIFEKPEKYGEKSEVVGDAPEQEYQRKLDASKELCHKEEYLHKLKPDVEFYDQKEDETKLRFSENWEETEEKVCNELEACERKLKDPEKLTEDERKVEIQEVKDIDNLEGLTVAQEWVDMEEKHKHMLKQEENGSALKDVFEKDENEMLTEDVSMQKEFEKISEDAFERSELKEEHKVACGSEKEYACDREDNEQLPDKIEKPEIIDLGHNGLDYEEGETRLEENGDSLGNEEFLEAEENEDLFEDAYQMEAEEDGQKEAPESVRTDMQKQTDQMAAEMTEAREDALDCCPEDLKAANDANNDNLINNLGETMEPSINEDSYEMTPQLLVNEENGGIAEGSKAYSECKETRRDSEAVEVTNDLEENLAFDKADLAESNLKCNEIEQQTENTREAFDFDRSNIDIDTSDITFEQNQYEQHSEESEIICTMEKLVEELACESEDVKETEFGLKQEENNHNSEISYEGRWVDAQLKCKFGEKHETTQTAHDIETSQSREYNGESHHESPKTEERQTKNASREEVNLAKEQQRRVDEAKEREREKEKERIAVERAIREARERAFVEARERAAAGRTNIEARRKVKAEAQGELAKPSAEANDKNFVEAKLKAERAAVERATAEARQRALEKALSEKASFGSRNQTEKFSDAKQSFQSYDSRYKGSCPPATSRYPNSSNQSGTWYTASNSSEGLDGATGESAQRRKARLERHQRTAERAAKALAEKNKRDLLAQKEQAERNRIAETLDAEVKRWSSGKQGNLRALLSTLQYVRDSFLHMFISFSSYESFCFYYIINHLGQRKAWIIWLWSLDCIDRGFPSQLLIYFLLTPSYIFRRKFCRKNCIFDAYVGNCRQMELNLGLTETLRCWQILGPDSGWKPIPLTDIIATAAVKKAYRKATLCVHPDKLQQRGASIQQKYTCEKVFDLLKEAWNKFSAEEW</sequence>
<feature type="compositionally biased region" description="Basic and acidic residues" evidence="2">
    <location>
        <begin position="722"/>
        <end position="737"/>
    </location>
</feature>
<organism evidence="3 4">
    <name type="scientific">Durio zibethinus</name>
    <name type="common">Durian</name>
    <dbReference type="NCBI Taxonomy" id="66656"/>
    <lineage>
        <taxon>Eukaryota</taxon>
        <taxon>Viridiplantae</taxon>
        <taxon>Streptophyta</taxon>
        <taxon>Embryophyta</taxon>
        <taxon>Tracheophyta</taxon>
        <taxon>Spermatophyta</taxon>
        <taxon>Magnoliopsida</taxon>
        <taxon>eudicotyledons</taxon>
        <taxon>Gunneridae</taxon>
        <taxon>Pentapetalae</taxon>
        <taxon>rosids</taxon>
        <taxon>malvids</taxon>
        <taxon>Malvales</taxon>
        <taxon>Malvaceae</taxon>
        <taxon>Helicteroideae</taxon>
        <taxon>Durio</taxon>
    </lineage>
</organism>
<feature type="region of interest" description="Disordered" evidence="2">
    <location>
        <begin position="718"/>
        <end position="750"/>
    </location>
</feature>
<evidence type="ECO:0000256" key="2">
    <source>
        <dbReference type="SAM" id="MobiDB-lite"/>
    </source>
</evidence>